<dbReference type="SUPFAM" id="SSF51261">
    <property type="entry name" value="Duplicated hybrid motif"/>
    <property type="match status" value="1"/>
</dbReference>
<dbReference type="InterPro" id="IPR016047">
    <property type="entry name" value="M23ase_b-sheet_dom"/>
</dbReference>
<keyword evidence="2" id="KW-1133">Transmembrane helix</keyword>
<accession>A0A9D9EEJ7</accession>
<dbReference type="Pfam" id="PF01476">
    <property type="entry name" value="LysM"/>
    <property type="match status" value="2"/>
</dbReference>
<dbReference type="Gene3D" id="3.10.350.10">
    <property type="entry name" value="LysM domain"/>
    <property type="match status" value="2"/>
</dbReference>
<dbReference type="InterPro" id="IPR018392">
    <property type="entry name" value="LysM"/>
</dbReference>
<dbReference type="SMART" id="SM00257">
    <property type="entry name" value="LysM"/>
    <property type="match status" value="2"/>
</dbReference>
<protein>
    <submittedName>
        <fullName evidence="4">LysM peptidoglycan-binding domain-containing protein</fullName>
    </submittedName>
</protein>
<feature type="transmembrane region" description="Helical" evidence="2">
    <location>
        <begin position="21"/>
        <end position="45"/>
    </location>
</feature>
<dbReference type="PANTHER" id="PTHR21666">
    <property type="entry name" value="PEPTIDASE-RELATED"/>
    <property type="match status" value="1"/>
</dbReference>
<gene>
    <name evidence="4" type="ORF">IAC42_08010</name>
</gene>
<evidence type="ECO:0000256" key="1">
    <source>
        <dbReference type="SAM" id="MobiDB-lite"/>
    </source>
</evidence>
<reference evidence="4" key="2">
    <citation type="journal article" date="2021" name="PeerJ">
        <title>Extensive microbial diversity within the chicken gut microbiome revealed by metagenomics and culture.</title>
        <authorList>
            <person name="Gilroy R."/>
            <person name="Ravi A."/>
            <person name="Getino M."/>
            <person name="Pursley I."/>
            <person name="Horton D.L."/>
            <person name="Alikhan N.F."/>
            <person name="Baker D."/>
            <person name="Gharbi K."/>
            <person name="Hall N."/>
            <person name="Watson M."/>
            <person name="Adriaenssens E.M."/>
            <person name="Foster-Nyarko E."/>
            <person name="Jarju S."/>
            <person name="Secka A."/>
            <person name="Antonio M."/>
            <person name="Oren A."/>
            <person name="Chaudhuri R.R."/>
            <person name="La Ragione R."/>
            <person name="Hildebrand F."/>
            <person name="Pallen M.J."/>
        </authorList>
    </citation>
    <scope>NUCLEOTIDE SEQUENCE</scope>
    <source>
        <strain evidence="4">11167</strain>
    </source>
</reference>
<organism evidence="4 5">
    <name type="scientific">Candidatus Aphodenecus pullistercoris</name>
    <dbReference type="NCBI Taxonomy" id="2840669"/>
    <lineage>
        <taxon>Bacteria</taxon>
        <taxon>Pseudomonadati</taxon>
        <taxon>Spirochaetota</taxon>
        <taxon>Spirochaetia</taxon>
        <taxon>Spirochaetales</taxon>
        <taxon>Candidatus Aphodenecus</taxon>
    </lineage>
</organism>
<feature type="region of interest" description="Disordered" evidence="1">
    <location>
        <begin position="74"/>
        <end position="96"/>
    </location>
</feature>
<dbReference type="EMBL" id="JADIMU010000053">
    <property type="protein sequence ID" value="MBO8443679.1"/>
    <property type="molecule type" value="Genomic_DNA"/>
</dbReference>
<dbReference type="Gene3D" id="2.70.70.10">
    <property type="entry name" value="Glucose Permease (Domain IIA)"/>
    <property type="match status" value="1"/>
</dbReference>
<dbReference type="CDD" id="cd12797">
    <property type="entry name" value="M23_peptidase"/>
    <property type="match status" value="1"/>
</dbReference>
<evidence type="ECO:0000256" key="2">
    <source>
        <dbReference type="SAM" id="Phobius"/>
    </source>
</evidence>
<evidence type="ECO:0000259" key="3">
    <source>
        <dbReference type="PROSITE" id="PS51782"/>
    </source>
</evidence>
<dbReference type="Proteomes" id="UP000823633">
    <property type="component" value="Unassembled WGS sequence"/>
</dbReference>
<evidence type="ECO:0000313" key="5">
    <source>
        <dbReference type="Proteomes" id="UP000823633"/>
    </source>
</evidence>
<feature type="domain" description="LysM" evidence="3">
    <location>
        <begin position="200"/>
        <end position="245"/>
    </location>
</feature>
<dbReference type="CDD" id="cd00118">
    <property type="entry name" value="LysM"/>
    <property type="match status" value="2"/>
</dbReference>
<dbReference type="InterPro" id="IPR036779">
    <property type="entry name" value="LysM_dom_sf"/>
</dbReference>
<dbReference type="GO" id="GO:0004222">
    <property type="term" value="F:metalloendopeptidase activity"/>
    <property type="evidence" value="ECO:0007669"/>
    <property type="project" value="TreeGrafter"/>
</dbReference>
<keyword evidence="2" id="KW-0812">Transmembrane</keyword>
<evidence type="ECO:0000313" key="4">
    <source>
        <dbReference type="EMBL" id="MBO8443679.1"/>
    </source>
</evidence>
<proteinExistence type="predicted"/>
<feature type="domain" description="LysM" evidence="3">
    <location>
        <begin position="150"/>
        <end position="194"/>
    </location>
</feature>
<keyword evidence="2" id="KW-0472">Membrane</keyword>
<comment type="caution">
    <text evidence="4">The sequence shown here is derived from an EMBL/GenBank/DDBJ whole genome shotgun (WGS) entry which is preliminary data.</text>
</comment>
<dbReference type="InterPro" id="IPR050570">
    <property type="entry name" value="Cell_wall_metabolism_enzyme"/>
</dbReference>
<dbReference type="Pfam" id="PF01551">
    <property type="entry name" value="Peptidase_M23"/>
    <property type="match status" value="1"/>
</dbReference>
<dbReference type="PANTHER" id="PTHR21666:SF270">
    <property type="entry name" value="MUREIN HYDROLASE ACTIVATOR ENVC"/>
    <property type="match status" value="1"/>
</dbReference>
<dbReference type="InterPro" id="IPR011055">
    <property type="entry name" value="Dup_hybrid_motif"/>
</dbReference>
<dbReference type="PROSITE" id="PS51782">
    <property type="entry name" value="LYSM"/>
    <property type="match status" value="2"/>
</dbReference>
<dbReference type="AlphaFoldDB" id="A0A9D9EEJ7"/>
<reference evidence="4" key="1">
    <citation type="submission" date="2020-10" db="EMBL/GenBank/DDBJ databases">
        <authorList>
            <person name="Gilroy R."/>
        </authorList>
    </citation>
    <scope>NUCLEOTIDE SEQUENCE</scope>
    <source>
        <strain evidence="4">11167</strain>
    </source>
</reference>
<sequence length="381" mass="40649">MGRESYDDMIGPERPRRKAGGARVGLIAVLGVLICAIIVLVILIMNPAPAPTAEAEDAESVSVTVREPEVIARQEEGTAPATVAEAQEAESAPEVVATPEAAAPVVEEEPAATVTASTLRPADTVRTTAVDLMSAQELASFNDTDRLVYLTHTVQEGEDLQSIAASYGRDVDTLISVNRIRNLTAIQPGVSLQIPNMDGRLYTVQEGDMLSTIAQRFSPSLGWQTLMDINGLDSENIRVGQELFIPQEPAQEETSLQAVSLTFSRPLEGTVYATNGTYFNNFEVRGILMTANAGSPVMAAADGVVVDAQRDSQMGRTLVIQHEEGYKTTYAGLETVSASVGDEVSSGQVIGTIGTSSPFGRPTLYFRIEQGGIQLDPALFF</sequence>
<name>A0A9D9EEJ7_9SPIR</name>